<dbReference type="InterPro" id="IPR025159">
    <property type="entry name" value="AbiEi_N"/>
</dbReference>
<sequence length="188" mass="22266">MDKIEKLLISNKNVFTTQDLSVIWGISEKTKIWEIVKYYLRKNKLNRIYRGIYSINKKYSPLELAHKLQPLSYISLHTALSIHGINFQYYSSNYSIALISKKYLISKVEYSYHQVKDFIFFNKLGLVDKGSYLIADKERAICDTLYIWPSMNIDRIDNINKDKLLETAKIYKNKRLINDIKLLIKKIE</sequence>
<evidence type="ECO:0000259" key="1">
    <source>
        <dbReference type="Pfam" id="PF13338"/>
    </source>
</evidence>
<organism evidence="2 3">
    <name type="scientific">Candidatus Roizmanbacteria bacterium CG_4_9_14_3_um_filter_33_18</name>
    <dbReference type="NCBI Taxonomy" id="1974841"/>
    <lineage>
        <taxon>Bacteria</taxon>
        <taxon>Candidatus Roizmaniibacteriota</taxon>
    </lineage>
</organism>
<evidence type="ECO:0000313" key="2">
    <source>
        <dbReference type="EMBL" id="PJA55425.1"/>
    </source>
</evidence>
<dbReference type="Pfam" id="PF13338">
    <property type="entry name" value="AbiEi_4"/>
    <property type="match status" value="1"/>
</dbReference>
<feature type="domain" description="AbiEi antitoxin N-terminal" evidence="1">
    <location>
        <begin position="3"/>
        <end position="54"/>
    </location>
</feature>
<dbReference type="EMBL" id="PFWL01000153">
    <property type="protein sequence ID" value="PJA55425.1"/>
    <property type="molecule type" value="Genomic_DNA"/>
</dbReference>
<accession>A0A2M7XXH3</accession>
<gene>
    <name evidence="2" type="ORF">CO165_03655</name>
</gene>
<proteinExistence type="predicted"/>
<evidence type="ECO:0000313" key="3">
    <source>
        <dbReference type="Proteomes" id="UP000229647"/>
    </source>
</evidence>
<protein>
    <recommendedName>
        <fullName evidence="1">AbiEi antitoxin N-terminal domain-containing protein</fullName>
    </recommendedName>
</protein>
<reference evidence="3" key="1">
    <citation type="submission" date="2017-09" db="EMBL/GenBank/DDBJ databases">
        <title>Depth-based differentiation of microbial function through sediment-hosted aquifers and enrichment of novel symbionts in the deep terrestrial subsurface.</title>
        <authorList>
            <person name="Probst A.J."/>
            <person name="Ladd B."/>
            <person name="Jarett J.K."/>
            <person name="Geller-Mcgrath D.E."/>
            <person name="Sieber C.M.K."/>
            <person name="Emerson J.B."/>
            <person name="Anantharaman K."/>
            <person name="Thomas B.C."/>
            <person name="Malmstrom R."/>
            <person name="Stieglmeier M."/>
            <person name="Klingl A."/>
            <person name="Woyke T."/>
            <person name="Ryan C.M."/>
            <person name="Banfield J.F."/>
        </authorList>
    </citation>
    <scope>NUCLEOTIDE SEQUENCE [LARGE SCALE GENOMIC DNA]</scope>
</reference>
<dbReference type="AlphaFoldDB" id="A0A2M7XXH3"/>
<comment type="caution">
    <text evidence="2">The sequence shown here is derived from an EMBL/GenBank/DDBJ whole genome shotgun (WGS) entry which is preliminary data.</text>
</comment>
<dbReference type="Proteomes" id="UP000229647">
    <property type="component" value="Unassembled WGS sequence"/>
</dbReference>
<name>A0A2M7XXH3_9BACT</name>